<dbReference type="Pfam" id="PF13469">
    <property type="entry name" value="Sulfotransfer_3"/>
    <property type="match status" value="1"/>
</dbReference>
<protein>
    <submittedName>
        <fullName evidence="4">Sulfotransferase</fullName>
    </submittedName>
</protein>
<sequence>MNSAGKSKADAALRATERGDYTQALNLYAEAVHMTPRHPVLLYNYASLARITGDLDLALSLLNQVIDLNPDDTAAWHMRSNLRRWTPEHNHIAALTKKGQPLHSDDPSASKGSPKPLSPKQQVELNYALAKEHEDCGNYAEARQHLLCAAALRRQHLNYNIQDDLDTIAALSKKGQPLDFKEASKRKGCPSSKCVFVLGLPRVGSTLLERMLSCDKRVVAAGELPFFPQLLGRALQSAFIKQNGPHARPKSKTELVSYVDNVDWQKLGADYLAQLPEGEFVIDKLPLNFLNIGLIQRALPHAKVIYMHRDQQDHELALMKHLFNQAYPWSYSLAEIRQYYEAVTALCEHACAQSPKTIHKVSYEDLVGTPEQTLKEVSDYCGLNWQQKDLRQALQFASHNQKASTTGSASQVRSQLHQRSVGLAKKYGWPATDLSATQLSPPFATR</sequence>
<dbReference type="InterPro" id="IPR002088">
    <property type="entry name" value="Prenyl_trans_a"/>
</dbReference>
<evidence type="ECO:0000313" key="6">
    <source>
        <dbReference type="Proteomes" id="UP001169491"/>
    </source>
</evidence>
<dbReference type="GO" id="GO:0008476">
    <property type="term" value="F:protein-tyrosine sulfotransferase activity"/>
    <property type="evidence" value="ECO:0007669"/>
    <property type="project" value="InterPro"/>
</dbReference>
<keyword evidence="2" id="KW-0802">TPR repeat</keyword>
<evidence type="ECO:0000256" key="2">
    <source>
        <dbReference type="PROSITE-ProRule" id="PRU00339"/>
    </source>
</evidence>
<evidence type="ECO:0000313" key="7">
    <source>
        <dbReference type="Proteomes" id="UP001169492"/>
    </source>
</evidence>
<name>A0AAW7QZV4_9GAMM</name>
<gene>
    <name evidence="4" type="ORF">J6I90_06710</name>
    <name evidence="5" type="ORF">J6I92_04595</name>
</gene>
<dbReference type="PROSITE" id="PS51147">
    <property type="entry name" value="PFTA"/>
    <property type="match status" value="1"/>
</dbReference>
<evidence type="ECO:0000256" key="1">
    <source>
        <dbReference type="ARBA" id="ARBA00022679"/>
    </source>
</evidence>
<dbReference type="InterPro" id="IPR027417">
    <property type="entry name" value="P-loop_NTPase"/>
</dbReference>
<dbReference type="EMBL" id="JAGGJC010000001">
    <property type="protein sequence ID" value="MDN7129141.1"/>
    <property type="molecule type" value="Genomic_DNA"/>
</dbReference>
<reference evidence="6 7" key="1">
    <citation type="submission" date="2021-03" db="EMBL/GenBank/DDBJ databases">
        <title>Pseudidiomarina terrestris, a new bacterium isolated from saline soil.</title>
        <authorList>
            <person name="Galisteo C."/>
            <person name="De La Haba R."/>
            <person name="Sanchez-Porro C."/>
            <person name="Ventosa A."/>
        </authorList>
    </citation>
    <scope>NUCLEOTIDE SEQUENCE [LARGE SCALE GENOMIC DNA]</scope>
    <source>
        <strain evidence="4 7">1APP75-32.1</strain>
        <strain evidence="6">1APR75-15</strain>
        <strain evidence="5">1ASR75-15</strain>
    </source>
</reference>
<dbReference type="PANTHER" id="PTHR12788">
    <property type="entry name" value="PROTEIN-TYROSINE SULFOTRANSFERASE 2"/>
    <property type="match status" value="1"/>
</dbReference>
<evidence type="ECO:0000313" key="5">
    <source>
        <dbReference type="EMBL" id="MDN7129141.1"/>
    </source>
</evidence>
<dbReference type="GO" id="GO:0008318">
    <property type="term" value="F:protein prenyltransferase activity"/>
    <property type="evidence" value="ECO:0007669"/>
    <property type="project" value="InterPro"/>
</dbReference>
<dbReference type="EMBL" id="JAGGJB010000003">
    <property type="protein sequence ID" value="MDN7124568.1"/>
    <property type="molecule type" value="Genomic_DNA"/>
</dbReference>
<dbReference type="SUPFAM" id="SSF48452">
    <property type="entry name" value="TPR-like"/>
    <property type="match status" value="1"/>
</dbReference>
<evidence type="ECO:0000313" key="4">
    <source>
        <dbReference type="EMBL" id="MDN7124568.1"/>
    </source>
</evidence>
<dbReference type="Gene3D" id="3.40.50.300">
    <property type="entry name" value="P-loop containing nucleotide triphosphate hydrolases"/>
    <property type="match status" value="1"/>
</dbReference>
<evidence type="ECO:0000256" key="3">
    <source>
        <dbReference type="SAM" id="MobiDB-lite"/>
    </source>
</evidence>
<comment type="caution">
    <text evidence="4">The sequence shown here is derived from an EMBL/GenBank/DDBJ whole genome shotgun (WGS) entry which is preliminary data.</text>
</comment>
<dbReference type="InterPro" id="IPR011990">
    <property type="entry name" value="TPR-like_helical_dom_sf"/>
</dbReference>
<dbReference type="PANTHER" id="PTHR12788:SF10">
    <property type="entry name" value="PROTEIN-TYROSINE SULFOTRANSFERASE"/>
    <property type="match status" value="1"/>
</dbReference>
<dbReference type="InterPro" id="IPR026634">
    <property type="entry name" value="TPST-like"/>
</dbReference>
<dbReference type="SUPFAM" id="SSF52540">
    <property type="entry name" value="P-loop containing nucleoside triphosphate hydrolases"/>
    <property type="match status" value="1"/>
</dbReference>
<dbReference type="PROSITE" id="PS50005">
    <property type="entry name" value="TPR"/>
    <property type="match status" value="1"/>
</dbReference>
<dbReference type="RefSeq" id="WP_301774508.1">
    <property type="nucleotide sequence ID" value="NZ_JAGGJB010000003.1"/>
</dbReference>
<dbReference type="InterPro" id="IPR019734">
    <property type="entry name" value="TPR_rpt"/>
</dbReference>
<feature type="repeat" description="TPR" evidence="2">
    <location>
        <begin position="39"/>
        <end position="72"/>
    </location>
</feature>
<keyword evidence="6" id="KW-1185">Reference proteome</keyword>
<organism evidence="4 7">
    <name type="scientific">Pseudidiomarina terrestris</name>
    <dbReference type="NCBI Taxonomy" id="2820060"/>
    <lineage>
        <taxon>Bacteria</taxon>
        <taxon>Pseudomonadati</taxon>
        <taxon>Pseudomonadota</taxon>
        <taxon>Gammaproteobacteria</taxon>
        <taxon>Alteromonadales</taxon>
        <taxon>Idiomarinaceae</taxon>
        <taxon>Pseudidiomarina</taxon>
    </lineage>
</organism>
<dbReference type="Proteomes" id="UP001169491">
    <property type="component" value="Unassembled WGS sequence"/>
</dbReference>
<dbReference type="Gene3D" id="1.25.40.10">
    <property type="entry name" value="Tetratricopeptide repeat domain"/>
    <property type="match status" value="1"/>
</dbReference>
<feature type="region of interest" description="Disordered" evidence="3">
    <location>
        <begin position="97"/>
        <end position="121"/>
    </location>
</feature>
<dbReference type="AlphaFoldDB" id="A0AAW7QZV4"/>
<proteinExistence type="predicted"/>
<keyword evidence="1" id="KW-0808">Transferase</keyword>
<dbReference type="Proteomes" id="UP001169492">
    <property type="component" value="Unassembled WGS sequence"/>
</dbReference>
<accession>A0AAW7QZV4</accession>
<dbReference type="SMART" id="SM00028">
    <property type="entry name" value="TPR"/>
    <property type="match status" value="2"/>
</dbReference>
<dbReference type="Pfam" id="PF14559">
    <property type="entry name" value="TPR_19"/>
    <property type="match status" value="1"/>
</dbReference>